<evidence type="ECO:0000313" key="3">
    <source>
        <dbReference type="Proteomes" id="UP001178507"/>
    </source>
</evidence>
<keyword evidence="1" id="KW-0175">Coiled coil</keyword>
<organism evidence="2 3">
    <name type="scientific">Effrenium voratum</name>
    <dbReference type="NCBI Taxonomy" id="2562239"/>
    <lineage>
        <taxon>Eukaryota</taxon>
        <taxon>Sar</taxon>
        <taxon>Alveolata</taxon>
        <taxon>Dinophyceae</taxon>
        <taxon>Suessiales</taxon>
        <taxon>Symbiodiniaceae</taxon>
        <taxon>Effrenium</taxon>
    </lineage>
</organism>
<evidence type="ECO:0000313" key="2">
    <source>
        <dbReference type="EMBL" id="CAJ1377559.1"/>
    </source>
</evidence>
<dbReference type="AlphaFoldDB" id="A0AA36HZX6"/>
<keyword evidence="3" id="KW-1185">Reference proteome</keyword>
<protein>
    <submittedName>
        <fullName evidence="2">Uncharacterized protein</fullName>
    </submittedName>
</protein>
<reference evidence="2" key="1">
    <citation type="submission" date="2023-08" db="EMBL/GenBank/DDBJ databases">
        <authorList>
            <person name="Chen Y."/>
            <person name="Shah S."/>
            <person name="Dougan E. K."/>
            <person name="Thang M."/>
            <person name="Chan C."/>
        </authorList>
    </citation>
    <scope>NUCLEOTIDE SEQUENCE</scope>
</reference>
<feature type="coiled-coil region" evidence="1">
    <location>
        <begin position="205"/>
        <end position="262"/>
    </location>
</feature>
<evidence type="ECO:0000256" key="1">
    <source>
        <dbReference type="SAM" id="Coils"/>
    </source>
</evidence>
<dbReference type="SUPFAM" id="SSF48452">
    <property type="entry name" value="TPR-like"/>
    <property type="match status" value="1"/>
</dbReference>
<dbReference type="Gene3D" id="1.25.40.10">
    <property type="entry name" value="Tetratricopeptide repeat domain"/>
    <property type="match status" value="1"/>
</dbReference>
<proteinExistence type="predicted"/>
<dbReference type="Gene3D" id="2.60.120.620">
    <property type="entry name" value="q2cbj1_9rhob like domain"/>
    <property type="match status" value="1"/>
</dbReference>
<dbReference type="InterPro" id="IPR011990">
    <property type="entry name" value="TPR-like_helical_dom_sf"/>
</dbReference>
<accession>A0AA36HZX6</accession>
<name>A0AA36HZX6_9DINO</name>
<dbReference type="EMBL" id="CAUJNA010000470">
    <property type="protein sequence ID" value="CAJ1377559.1"/>
    <property type="molecule type" value="Genomic_DNA"/>
</dbReference>
<sequence>MVQEDDFNEGPASAWRLACEVAAKDSAGAECRAAALHVAAKAKLALGEMELAAQTAQESLQLFRALQLPEGEAATLNVLAQAQLKEDADAALASAERGRDIFRRLGDARARMLERTAVGAKVARGETAEALADAEACLARCRVDAGQRLDEAAALVVLAEVHNHREEWRLVAKRAAEAAELFEGGRDEAAARHLAARALLSAGEAAEALSLAEEAQEIFRKLRDKPREMACRGLVVSALLDLDQKEKALELAQQGLEALRQRRDHLSCCEALQQLAKVHLAGGASNASEASKARQAAEEARNLAGRLRTQKCESQAAALELLVEPKPQIGSVLLAIFETGKVWIGFKAICSSKPIEADFLQTLDALPAAVLAESQIKAFHRDGVLVVEKVLSEEVLERLKSTSNDTMYATDFLSCHGSLMALGTHGPIPSLASQVLGRQPVRVWSGQFFNKHLMENPADCGQTEQERNSFSKCDAPHMDLDGDTYGEVLPFVSIWFAMTEAHHSIGFLAGSHAAKHECGYSDVYPRDDCLVQLADNLTQELGAESVRSWHLQAGDVVIFYNQLFHYNMVETETPRRRAGSLRYLPADYRFAGAVTETVDKIPHASHLPAECRPISDSLLFPIAYPPEAVKAAPAVFPLHPRFRDILLYQPRYWARERFDWMRNCSESELAEL</sequence>
<dbReference type="Proteomes" id="UP001178507">
    <property type="component" value="Unassembled WGS sequence"/>
</dbReference>
<gene>
    <name evidence="2" type="ORF">EVOR1521_LOCUS6329</name>
</gene>
<comment type="caution">
    <text evidence="2">The sequence shown here is derived from an EMBL/GenBank/DDBJ whole genome shotgun (WGS) entry which is preliminary data.</text>
</comment>
<dbReference type="SUPFAM" id="SSF51197">
    <property type="entry name" value="Clavaminate synthase-like"/>
    <property type="match status" value="1"/>
</dbReference>